<dbReference type="AlphaFoldDB" id="A0A3D9IQR9"/>
<evidence type="ECO:0000256" key="5">
    <source>
        <dbReference type="ARBA" id="ARBA00022801"/>
    </source>
</evidence>
<gene>
    <name evidence="12" type="ORF">DFP95_103316</name>
</gene>
<dbReference type="GO" id="GO:0036220">
    <property type="term" value="F:ITP diphosphatase activity"/>
    <property type="evidence" value="ECO:0007669"/>
    <property type="project" value="UniProtKB-UniRule"/>
</dbReference>
<dbReference type="PANTHER" id="PTHR11067">
    <property type="entry name" value="INOSINE TRIPHOSPHATE PYROPHOSPHATASE/HAM1 PROTEIN"/>
    <property type="match status" value="1"/>
</dbReference>
<dbReference type="GO" id="GO:0009117">
    <property type="term" value="P:nucleotide metabolic process"/>
    <property type="evidence" value="ECO:0007669"/>
    <property type="project" value="UniProtKB-KW"/>
</dbReference>
<dbReference type="InterPro" id="IPR020922">
    <property type="entry name" value="dITP/XTP_pyrophosphatase"/>
</dbReference>
<evidence type="ECO:0000256" key="7">
    <source>
        <dbReference type="ARBA" id="ARBA00023080"/>
    </source>
</evidence>
<feature type="binding site" evidence="10">
    <location>
        <begin position="198"/>
        <end position="199"/>
    </location>
    <ligand>
        <name>substrate</name>
    </ligand>
</feature>
<comment type="catalytic activity">
    <reaction evidence="10">
        <text>ITP + H2O = IMP + diphosphate + H(+)</text>
        <dbReference type="Rhea" id="RHEA:29399"/>
        <dbReference type="ChEBI" id="CHEBI:15377"/>
        <dbReference type="ChEBI" id="CHEBI:15378"/>
        <dbReference type="ChEBI" id="CHEBI:33019"/>
        <dbReference type="ChEBI" id="CHEBI:58053"/>
        <dbReference type="ChEBI" id="CHEBI:61402"/>
        <dbReference type="EC" id="3.6.1.66"/>
    </reaction>
</comment>
<dbReference type="SUPFAM" id="SSF52972">
    <property type="entry name" value="ITPase-like"/>
    <property type="match status" value="1"/>
</dbReference>
<feature type="binding site" evidence="10">
    <location>
        <position position="193"/>
    </location>
    <ligand>
        <name>substrate</name>
    </ligand>
</feature>
<dbReference type="Gene3D" id="3.90.950.10">
    <property type="match status" value="1"/>
</dbReference>
<sequence>MIGEGGTLVLATRNKGKSKEFREAFGKLGVTVKDLHDFEGIPDIEETGATFADNAYLKAKAVADILNLPVLADDSGLCVDALNGAPGVFSARYAGEGAGDKANNAKLVRELELLGAIVPESEEGEGPRLSSPARFACSLVLYDPADDSRLGAEGTVEGYILREARGADGFGYDPLFWIPSRRLSMAELSVEEKNGISHRGNALRKLLALIPKAN</sequence>
<dbReference type="GO" id="GO:0005829">
    <property type="term" value="C:cytosol"/>
    <property type="evidence" value="ECO:0007669"/>
    <property type="project" value="TreeGrafter"/>
</dbReference>
<dbReference type="NCBIfam" id="NF011397">
    <property type="entry name" value="PRK14822.1"/>
    <property type="match status" value="1"/>
</dbReference>
<evidence type="ECO:0000256" key="11">
    <source>
        <dbReference type="RuleBase" id="RU003781"/>
    </source>
</evidence>
<dbReference type="NCBIfam" id="TIGR00042">
    <property type="entry name" value="RdgB/HAM1 family non-canonical purine NTP pyrophosphatase"/>
    <property type="match status" value="1"/>
</dbReference>
<comment type="catalytic activity">
    <reaction evidence="8 10">
        <text>dITP + H2O = dIMP + diphosphate + H(+)</text>
        <dbReference type="Rhea" id="RHEA:28342"/>
        <dbReference type="ChEBI" id="CHEBI:15377"/>
        <dbReference type="ChEBI" id="CHEBI:15378"/>
        <dbReference type="ChEBI" id="CHEBI:33019"/>
        <dbReference type="ChEBI" id="CHEBI:61194"/>
        <dbReference type="ChEBI" id="CHEBI:61382"/>
        <dbReference type="EC" id="3.6.1.66"/>
    </reaction>
</comment>
<keyword evidence="4 10" id="KW-0547">Nucleotide-binding</keyword>
<evidence type="ECO:0000256" key="10">
    <source>
        <dbReference type="HAMAP-Rule" id="MF_01405"/>
    </source>
</evidence>
<comment type="cofactor">
    <cofactor evidence="10">
        <name>Mg(2+)</name>
        <dbReference type="ChEBI" id="CHEBI:18420"/>
    </cofactor>
    <text evidence="10">Binds 1 Mg(2+) ion per subunit.</text>
</comment>
<keyword evidence="3 10" id="KW-0479">Metal-binding</keyword>
<keyword evidence="6 10" id="KW-0460">Magnesium</keyword>
<feature type="binding site" evidence="10">
    <location>
        <position position="74"/>
    </location>
    <ligand>
        <name>Mg(2+)</name>
        <dbReference type="ChEBI" id="CHEBI:18420"/>
    </ligand>
</feature>
<dbReference type="Pfam" id="PF01725">
    <property type="entry name" value="Ham1p_like"/>
    <property type="match status" value="1"/>
</dbReference>
<reference evidence="12 13" key="1">
    <citation type="submission" date="2018-07" db="EMBL/GenBank/DDBJ databases">
        <title>Genomic Encyclopedia of Type Strains, Phase III (KMG-III): the genomes of soil and plant-associated and newly described type strains.</title>
        <authorList>
            <person name="Whitman W."/>
        </authorList>
    </citation>
    <scope>NUCLEOTIDE SEQUENCE [LARGE SCALE GENOMIC DNA]</scope>
    <source>
        <strain evidence="12 13">CECT 8236</strain>
    </source>
</reference>
<dbReference type="GO" id="GO:0000166">
    <property type="term" value="F:nucleotide binding"/>
    <property type="evidence" value="ECO:0007669"/>
    <property type="project" value="UniProtKB-KW"/>
</dbReference>
<comment type="function">
    <text evidence="10">Pyrophosphatase that catalyzes the hydrolysis of nucleoside triphosphates to their monophosphate derivatives, with a high preference for the non-canonical purine nucleotides XTP (xanthosine triphosphate), dITP (deoxyinosine triphosphate) and ITP. Seems to function as a house-cleaning enzyme that removes non-canonical purine nucleotides from the nucleotide pool, thus preventing their incorporation into DNA/RNA and avoiding chromosomal lesions.</text>
</comment>
<keyword evidence="13" id="KW-1185">Reference proteome</keyword>
<comment type="caution">
    <text evidence="12">The sequence shown here is derived from an EMBL/GenBank/DDBJ whole genome shotgun (WGS) entry which is preliminary data.</text>
</comment>
<dbReference type="GO" id="GO:0046872">
    <property type="term" value="F:metal ion binding"/>
    <property type="evidence" value="ECO:0007669"/>
    <property type="project" value="UniProtKB-KW"/>
</dbReference>
<evidence type="ECO:0000256" key="3">
    <source>
        <dbReference type="ARBA" id="ARBA00022723"/>
    </source>
</evidence>
<dbReference type="EC" id="3.6.1.66" evidence="10"/>
<dbReference type="GO" id="GO:0017111">
    <property type="term" value="F:ribonucleoside triphosphate phosphatase activity"/>
    <property type="evidence" value="ECO:0007669"/>
    <property type="project" value="InterPro"/>
</dbReference>
<dbReference type="InterPro" id="IPR029001">
    <property type="entry name" value="ITPase-like_fam"/>
</dbReference>
<comment type="catalytic activity">
    <reaction evidence="9 10">
        <text>XTP + H2O = XMP + diphosphate + H(+)</text>
        <dbReference type="Rhea" id="RHEA:28610"/>
        <dbReference type="ChEBI" id="CHEBI:15377"/>
        <dbReference type="ChEBI" id="CHEBI:15378"/>
        <dbReference type="ChEBI" id="CHEBI:33019"/>
        <dbReference type="ChEBI" id="CHEBI:57464"/>
        <dbReference type="ChEBI" id="CHEBI:61314"/>
        <dbReference type="EC" id="3.6.1.66"/>
    </reaction>
</comment>
<dbReference type="Proteomes" id="UP000256869">
    <property type="component" value="Unassembled WGS sequence"/>
</dbReference>
<evidence type="ECO:0000256" key="9">
    <source>
        <dbReference type="ARBA" id="ARBA00052017"/>
    </source>
</evidence>
<evidence type="ECO:0000256" key="6">
    <source>
        <dbReference type="ARBA" id="ARBA00022842"/>
    </source>
</evidence>
<comment type="subunit">
    <text evidence="2 10">Homodimer.</text>
</comment>
<comment type="similarity">
    <text evidence="1 10 11">Belongs to the HAM1 NTPase family.</text>
</comment>
<feature type="active site" description="Proton acceptor" evidence="10">
    <location>
        <position position="74"/>
    </location>
</feature>
<evidence type="ECO:0000256" key="4">
    <source>
        <dbReference type="ARBA" id="ARBA00022741"/>
    </source>
</evidence>
<dbReference type="CDD" id="cd00515">
    <property type="entry name" value="HAM1"/>
    <property type="match status" value="1"/>
</dbReference>
<evidence type="ECO:0000313" key="13">
    <source>
        <dbReference type="Proteomes" id="UP000256869"/>
    </source>
</evidence>
<name>A0A3D9IQR9_9BACL</name>
<feature type="binding site" evidence="10">
    <location>
        <begin position="170"/>
        <end position="173"/>
    </location>
    <ligand>
        <name>substrate</name>
    </ligand>
</feature>
<dbReference type="EMBL" id="QRDY01000003">
    <property type="protein sequence ID" value="RED64075.1"/>
    <property type="molecule type" value="Genomic_DNA"/>
</dbReference>
<protein>
    <recommendedName>
        <fullName evidence="10">dITP/XTP pyrophosphatase</fullName>
        <ecNumber evidence="10">3.6.1.66</ecNumber>
    </recommendedName>
    <alternativeName>
        <fullName evidence="10">Non-canonical purine NTP pyrophosphatase</fullName>
    </alternativeName>
    <alternativeName>
        <fullName evidence="10">Non-standard purine NTP pyrophosphatase</fullName>
    </alternativeName>
    <alternativeName>
        <fullName evidence="10">Nucleoside-triphosphate diphosphatase</fullName>
    </alternativeName>
    <alternativeName>
        <fullName evidence="10">Nucleoside-triphosphate pyrophosphatase</fullName>
        <shortName evidence="10">NTPase</shortName>
    </alternativeName>
</protein>
<evidence type="ECO:0000256" key="2">
    <source>
        <dbReference type="ARBA" id="ARBA00011738"/>
    </source>
</evidence>
<dbReference type="OrthoDB" id="9807456at2"/>
<dbReference type="InterPro" id="IPR002637">
    <property type="entry name" value="RdgB/HAM1"/>
</dbReference>
<evidence type="ECO:0000313" key="12">
    <source>
        <dbReference type="EMBL" id="RED64075.1"/>
    </source>
</evidence>
<feature type="binding site" evidence="10">
    <location>
        <position position="75"/>
    </location>
    <ligand>
        <name>substrate</name>
    </ligand>
</feature>
<keyword evidence="5 10" id="KW-0378">Hydrolase</keyword>
<keyword evidence="7 10" id="KW-0546">Nucleotide metabolism</keyword>
<feature type="binding site" evidence="10">
    <location>
        <position position="45"/>
    </location>
    <ligand>
        <name>Mg(2+)</name>
        <dbReference type="ChEBI" id="CHEBI:18420"/>
    </ligand>
</feature>
<dbReference type="HAMAP" id="MF_01405">
    <property type="entry name" value="Non_canon_purine_NTPase"/>
    <property type="match status" value="1"/>
</dbReference>
<dbReference type="GO" id="GO:0035870">
    <property type="term" value="F:dITP diphosphatase activity"/>
    <property type="evidence" value="ECO:0007669"/>
    <property type="project" value="UniProtKB-UniRule"/>
</dbReference>
<dbReference type="GO" id="GO:0036222">
    <property type="term" value="F:XTP diphosphatase activity"/>
    <property type="evidence" value="ECO:0007669"/>
    <property type="project" value="UniProtKB-UniRule"/>
</dbReference>
<evidence type="ECO:0000256" key="8">
    <source>
        <dbReference type="ARBA" id="ARBA00051875"/>
    </source>
</evidence>
<dbReference type="GO" id="GO:0009146">
    <property type="term" value="P:purine nucleoside triphosphate catabolic process"/>
    <property type="evidence" value="ECO:0007669"/>
    <property type="project" value="UniProtKB-UniRule"/>
</dbReference>
<dbReference type="RefSeq" id="WP_115992166.1">
    <property type="nucleotide sequence ID" value="NZ_QRDY01000003.1"/>
</dbReference>
<dbReference type="FunFam" id="3.90.950.10:FF:000001">
    <property type="entry name" value="dITP/XTP pyrophosphatase"/>
    <property type="match status" value="1"/>
</dbReference>
<accession>A0A3D9IQR9</accession>
<evidence type="ECO:0000256" key="1">
    <source>
        <dbReference type="ARBA" id="ARBA00008023"/>
    </source>
</evidence>
<dbReference type="PANTHER" id="PTHR11067:SF9">
    <property type="entry name" value="INOSINE TRIPHOSPHATE PYROPHOSPHATASE"/>
    <property type="match status" value="1"/>
</dbReference>
<organism evidence="12 13">
    <name type="scientific">Cohnella lupini</name>
    <dbReference type="NCBI Taxonomy" id="1294267"/>
    <lineage>
        <taxon>Bacteria</taxon>
        <taxon>Bacillati</taxon>
        <taxon>Bacillota</taxon>
        <taxon>Bacilli</taxon>
        <taxon>Bacillales</taxon>
        <taxon>Paenibacillaceae</taxon>
        <taxon>Cohnella</taxon>
    </lineage>
</organism>
<feature type="binding site" evidence="10">
    <location>
        <begin position="12"/>
        <end position="17"/>
    </location>
    <ligand>
        <name>substrate</name>
    </ligand>
</feature>
<proteinExistence type="inferred from homology"/>